<dbReference type="OrthoDB" id="292747at2759"/>
<feature type="region of interest" description="Disordered" evidence="1">
    <location>
        <begin position="134"/>
        <end position="192"/>
    </location>
</feature>
<sequence length="192" mass="20888">MTLGTTVWKNAQCFHYSYSQYSTLGSPAAPMTPKVSAPSPKAPEAVGDNGAQQPIHDQDEFFQDAIISGAPIPPGQRLLKREERIEYRDQNGNILNEEQVKSLEGKVEFKTRYETRTRILDSEGNELLAEELANSGVAPPHPDVEGLDSQTVKKADGEESVPPVKESVEGDHEAKAKAAKPASEKNEASSQS</sequence>
<protein>
    <submittedName>
        <fullName evidence="2">Uncharacterized protein</fullName>
    </submittedName>
</protein>
<gene>
    <name evidence="2" type="ORF">VSDG_07076</name>
</gene>
<evidence type="ECO:0000256" key="1">
    <source>
        <dbReference type="SAM" id="MobiDB-lite"/>
    </source>
</evidence>
<evidence type="ECO:0000313" key="3">
    <source>
        <dbReference type="Proteomes" id="UP000284375"/>
    </source>
</evidence>
<proteinExistence type="predicted"/>
<feature type="region of interest" description="Disordered" evidence="1">
    <location>
        <begin position="27"/>
        <end position="54"/>
    </location>
</feature>
<comment type="caution">
    <text evidence="2">The sequence shown here is derived from an EMBL/GenBank/DDBJ whole genome shotgun (WGS) entry which is preliminary data.</text>
</comment>
<reference evidence="2 3" key="1">
    <citation type="submission" date="2015-09" db="EMBL/GenBank/DDBJ databases">
        <title>Host preference determinants of Valsa canker pathogens revealed by comparative genomics.</title>
        <authorList>
            <person name="Yin Z."/>
            <person name="Huang L."/>
        </authorList>
    </citation>
    <scope>NUCLEOTIDE SEQUENCE [LARGE SCALE GENOMIC DNA]</scope>
    <source>
        <strain evidence="2 3">YSFL</strain>
    </source>
</reference>
<dbReference type="Proteomes" id="UP000284375">
    <property type="component" value="Unassembled WGS sequence"/>
</dbReference>
<evidence type="ECO:0000313" key="2">
    <source>
        <dbReference type="EMBL" id="ROV94896.1"/>
    </source>
</evidence>
<dbReference type="AlphaFoldDB" id="A0A423VV15"/>
<accession>A0A423VV15</accession>
<name>A0A423VV15_CYTCH</name>
<organism evidence="2 3">
    <name type="scientific">Cytospora chrysosperma</name>
    <name type="common">Cytospora canker fungus</name>
    <name type="synonym">Sphaeria chrysosperma</name>
    <dbReference type="NCBI Taxonomy" id="252740"/>
    <lineage>
        <taxon>Eukaryota</taxon>
        <taxon>Fungi</taxon>
        <taxon>Dikarya</taxon>
        <taxon>Ascomycota</taxon>
        <taxon>Pezizomycotina</taxon>
        <taxon>Sordariomycetes</taxon>
        <taxon>Sordariomycetidae</taxon>
        <taxon>Diaporthales</taxon>
        <taxon>Cytosporaceae</taxon>
        <taxon>Cytospora</taxon>
    </lineage>
</organism>
<keyword evidence="3" id="KW-1185">Reference proteome</keyword>
<dbReference type="STRING" id="252740.A0A423VV15"/>
<feature type="compositionally biased region" description="Basic and acidic residues" evidence="1">
    <location>
        <begin position="166"/>
        <end position="192"/>
    </location>
</feature>
<dbReference type="EMBL" id="LJZO01000026">
    <property type="protein sequence ID" value="ROV94896.1"/>
    <property type="molecule type" value="Genomic_DNA"/>
</dbReference>